<keyword evidence="5" id="KW-0812">Transmembrane</keyword>
<evidence type="ECO:0000313" key="8">
    <source>
        <dbReference type="Proteomes" id="UP000245474"/>
    </source>
</evidence>
<evidence type="ECO:0000256" key="4">
    <source>
        <dbReference type="SAM" id="MobiDB-lite"/>
    </source>
</evidence>
<dbReference type="Gene3D" id="3.40.50.2300">
    <property type="match status" value="1"/>
</dbReference>
<protein>
    <recommendedName>
        <fullName evidence="6">Response regulatory domain-containing protein</fullName>
    </recommendedName>
</protein>
<feature type="compositionally biased region" description="Low complexity" evidence="4">
    <location>
        <begin position="140"/>
        <end position="149"/>
    </location>
</feature>
<feature type="transmembrane region" description="Helical" evidence="5">
    <location>
        <begin position="426"/>
        <end position="446"/>
    </location>
</feature>
<feature type="domain" description="Response regulatory" evidence="6">
    <location>
        <begin position="7"/>
        <end position="122"/>
    </location>
</feature>
<evidence type="ECO:0000259" key="6">
    <source>
        <dbReference type="PROSITE" id="PS50110"/>
    </source>
</evidence>
<proteinExistence type="predicted"/>
<dbReference type="GO" id="GO:0000160">
    <property type="term" value="P:phosphorelay signal transduction system"/>
    <property type="evidence" value="ECO:0007669"/>
    <property type="project" value="UniProtKB-KW"/>
</dbReference>
<feature type="region of interest" description="Disordered" evidence="4">
    <location>
        <begin position="182"/>
        <end position="201"/>
    </location>
</feature>
<name>A0A2U2N1Z6_9GAMM</name>
<dbReference type="AlphaFoldDB" id="A0A2U2N1Z6"/>
<dbReference type="EMBL" id="QFFI01000013">
    <property type="protein sequence ID" value="PWG63120.1"/>
    <property type="molecule type" value="Genomic_DNA"/>
</dbReference>
<feature type="region of interest" description="Disordered" evidence="4">
    <location>
        <begin position="140"/>
        <end position="159"/>
    </location>
</feature>
<keyword evidence="1 3" id="KW-0597">Phosphoprotein</keyword>
<dbReference type="CDD" id="cd17546">
    <property type="entry name" value="REC_hyHK_CKI1_RcsC-like"/>
    <property type="match status" value="1"/>
</dbReference>
<gene>
    <name evidence="7" type="ORF">DEM34_09725</name>
</gene>
<evidence type="ECO:0000256" key="5">
    <source>
        <dbReference type="SAM" id="Phobius"/>
    </source>
</evidence>
<dbReference type="SMART" id="SM00448">
    <property type="entry name" value="REC"/>
    <property type="match status" value="1"/>
</dbReference>
<dbReference type="PANTHER" id="PTHR45339:SF1">
    <property type="entry name" value="HYBRID SIGNAL TRANSDUCTION HISTIDINE KINASE J"/>
    <property type="match status" value="1"/>
</dbReference>
<dbReference type="PANTHER" id="PTHR45339">
    <property type="entry name" value="HYBRID SIGNAL TRANSDUCTION HISTIDINE KINASE J"/>
    <property type="match status" value="1"/>
</dbReference>
<dbReference type="InterPro" id="IPR011006">
    <property type="entry name" value="CheY-like_superfamily"/>
</dbReference>
<feature type="modified residue" description="4-aspartylphosphate" evidence="3">
    <location>
        <position position="56"/>
    </location>
</feature>
<sequence length="448" mass="47831">MEHAVRRALVVDDSRLARIALTRLLQRREVEVEVVGTGGEAVEFLRGEQPDVVFMDYMMPDMDGFEATRQLREIAGLDLPVVMYTSQDTSEDRERARQLGITGFLSKPSGEQALDEVLEAVARHAETIAAQAEAAQAGEAEAAGAQAAEARSDTSAQFGDARVSDARASAASAYGVVRRAASGGERAAPPPAPEAPAGAEPPWERIRELARESAEGAARVAARESLAEEIDDLLAPHVERLRGEVREGLERSEARARELAGEAADDASRQAAEAAAREAAQGVAEQAAKLISDGVAQETARRVAEEVGPEAARRIMADLRRDIREYMAELLAADAFRDQILDALMDAAAERLRDAVAREVAPRLRDEITASAIASAEERAVAAAREAGREAAEAAVETLLHDQVEVIARERTAELEARLVSLRRQLMATAGAAVVVSALALVLAFLSG</sequence>
<reference evidence="7 8" key="1">
    <citation type="submission" date="2018-05" db="EMBL/GenBank/DDBJ databases">
        <title>Spiribacter halobius sp. nov., a moderately halophilic bacterium isolated from marine solar saltern.</title>
        <authorList>
            <person name="Zheng W.-S."/>
            <person name="Lu D.-C."/>
            <person name="Du Z.-J."/>
        </authorList>
    </citation>
    <scope>NUCLEOTIDE SEQUENCE [LARGE SCALE GENOMIC DNA]</scope>
    <source>
        <strain evidence="7 8">E85</strain>
    </source>
</reference>
<dbReference type="Proteomes" id="UP000245474">
    <property type="component" value="Unassembled WGS sequence"/>
</dbReference>
<evidence type="ECO:0000256" key="2">
    <source>
        <dbReference type="ARBA" id="ARBA00023012"/>
    </source>
</evidence>
<dbReference type="OrthoDB" id="9800897at2"/>
<keyword evidence="5" id="KW-1133">Transmembrane helix</keyword>
<keyword evidence="2" id="KW-0902">Two-component regulatory system</keyword>
<comment type="caution">
    <text evidence="7">The sequence shown here is derived from an EMBL/GenBank/DDBJ whole genome shotgun (WGS) entry which is preliminary data.</text>
</comment>
<organism evidence="7 8">
    <name type="scientific">Sediminicurvatus halobius</name>
    <dbReference type="NCBI Taxonomy" id="2182432"/>
    <lineage>
        <taxon>Bacteria</taxon>
        <taxon>Pseudomonadati</taxon>
        <taxon>Pseudomonadota</taxon>
        <taxon>Gammaproteobacteria</taxon>
        <taxon>Chromatiales</taxon>
        <taxon>Ectothiorhodospiraceae</taxon>
        <taxon>Sediminicurvatus</taxon>
    </lineage>
</organism>
<keyword evidence="8" id="KW-1185">Reference proteome</keyword>
<evidence type="ECO:0000313" key="7">
    <source>
        <dbReference type="EMBL" id="PWG63120.1"/>
    </source>
</evidence>
<keyword evidence="5" id="KW-0472">Membrane</keyword>
<evidence type="ECO:0000256" key="1">
    <source>
        <dbReference type="ARBA" id="ARBA00022553"/>
    </source>
</evidence>
<dbReference type="PROSITE" id="PS50110">
    <property type="entry name" value="RESPONSE_REGULATORY"/>
    <property type="match status" value="1"/>
</dbReference>
<dbReference type="Pfam" id="PF00072">
    <property type="entry name" value="Response_reg"/>
    <property type="match status" value="1"/>
</dbReference>
<evidence type="ECO:0000256" key="3">
    <source>
        <dbReference type="PROSITE-ProRule" id="PRU00169"/>
    </source>
</evidence>
<accession>A0A2U2N1Z6</accession>
<dbReference type="SUPFAM" id="SSF52172">
    <property type="entry name" value="CheY-like"/>
    <property type="match status" value="1"/>
</dbReference>
<dbReference type="InterPro" id="IPR001789">
    <property type="entry name" value="Sig_transdc_resp-reg_receiver"/>
</dbReference>
<dbReference type="RefSeq" id="WP_109678620.1">
    <property type="nucleotide sequence ID" value="NZ_CP086615.1"/>
</dbReference>